<organism evidence="1 2">
    <name type="scientific">Streptomyces botrytidirepellens</name>
    <dbReference type="NCBI Taxonomy" id="2486417"/>
    <lineage>
        <taxon>Bacteria</taxon>
        <taxon>Bacillati</taxon>
        <taxon>Actinomycetota</taxon>
        <taxon>Actinomycetes</taxon>
        <taxon>Kitasatosporales</taxon>
        <taxon>Streptomycetaceae</taxon>
        <taxon>Streptomyces</taxon>
    </lineage>
</organism>
<evidence type="ECO:0000313" key="2">
    <source>
        <dbReference type="Proteomes" id="UP000275401"/>
    </source>
</evidence>
<sequence>MDPKTRAAVQSYYRLTETLQAAIQDPDRYEPGLTAAAYEANRLMAAAGLLSKSPQEITALVREIYPDWNPS</sequence>
<reference evidence="1 2" key="1">
    <citation type="submission" date="2018-11" db="EMBL/GenBank/DDBJ databases">
        <title>The Potential of Streptomyces as Biocontrol Agents against the Tomato grey mould, Botrytis cinerea (Gray mold) Frontiers in Microbiology.</title>
        <authorList>
            <person name="Li D."/>
        </authorList>
    </citation>
    <scope>NUCLEOTIDE SEQUENCE [LARGE SCALE GENOMIC DNA]</scope>
    <source>
        <strain evidence="1 2">NEAU-LD23</strain>
    </source>
</reference>
<dbReference type="EMBL" id="RIBZ01000598">
    <property type="protein sequence ID" value="RNG08210.1"/>
    <property type="molecule type" value="Genomic_DNA"/>
</dbReference>
<name>A0A3M8US88_9ACTN</name>
<dbReference type="RefSeq" id="WP_123105785.1">
    <property type="nucleotide sequence ID" value="NZ_RIBZ01000598.1"/>
</dbReference>
<protein>
    <submittedName>
        <fullName evidence="1">Uncharacterized protein</fullName>
    </submittedName>
</protein>
<keyword evidence="2" id="KW-1185">Reference proteome</keyword>
<comment type="caution">
    <text evidence="1">The sequence shown here is derived from an EMBL/GenBank/DDBJ whole genome shotgun (WGS) entry which is preliminary data.</text>
</comment>
<evidence type="ECO:0000313" key="1">
    <source>
        <dbReference type="EMBL" id="RNG08210.1"/>
    </source>
</evidence>
<gene>
    <name evidence="1" type="ORF">EEJ42_33455</name>
</gene>
<proteinExistence type="predicted"/>
<dbReference type="Proteomes" id="UP000275401">
    <property type="component" value="Unassembled WGS sequence"/>
</dbReference>
<accession>A0A3M8US88</accession>
<dbReference type="AlphaFoldDB" id="A0A3M8US88"/>